<dbReference type="EMBL" id="JAPHNI010000477">
    <property type="protein sequence ID" value="KAJ8110661.1"/>
    <property type="molecule type" value="Genomic_DNA"/>
</dbReference>
<evidence type="ECO:0000313" key="2">
    <source>
        <dbReference type="Proteomes" id="UP001153331"/>
    </source>
</evidence>
<organism evidence="1 2">
    <name type="scientific">Boeremia exigua</name>
    <dbReference type="NCBI Taxonomy" id="749465"/>
    <lineage>
        <taxon>Eukaryota</taxon>
        <taxon>Fungi</taxon>
        <taxon>Dikarya</taxon>
        <taxon>Ascomycota</taxon>
        <taxon>Pezizomycotina</taxon>
        <taxon>Dothideomycetes</taxon>
        <taxon>Pleosporomycetidae</taxon>
        <taxon>Pleosporales</taxon>
        <taxon>Pleosporineae</taxon>
        <taxon>Didymellaceae</taxon>
        <taxon>Boeremia</taxon>
    </lineage>
</organism>
<gene>
    <name evidence="1" type="ORF">OPT61_g6547</name>
</gene>
<accession>A0ACC2I5K9</accession>
<protein>
    <submittedName>
        <fullName evidence="1">Uncharacterized protein</fullName>
    </submittedName>
</protein>
<dbReference type="Proteomes" id="UP001153331">
    <property type="component" value="Unassembled WGS sequence"/>
</dbReference>
<reference evidence="1" key="1">
    <citation type="submission" date="2022-11" db="EMBL/GenBank/DDBJ databases">
        <title>Genome Sequence of Boeremia exigua.</title>
        <authorList>
            <person name="Buettner E."/>
        </authorList>
    </citation>
    <scope>NUCLEOTIDE SEQUENCE</scope>
    <source>
        <strain evidence="1">CU02</strain>
    </source>
</reference>
<name>A0ACC2I5K9_9PLEO</name>
<keyword evidence="2" id="KW-1185">Reference proteome</keyword>
<proteinExistence type="predicted"/>
<evidence type="ECO:0000313" key="1">
    <source>
        <dbReference type="EMBL" id="KAJ8110661.1"/>
    </source>
</evidence>
<comment type="caution">
    <text evidence="1">The sequence shown here is derived from an EMBL/GenBank/DDBJ whole genome shotgun (WGS) entry which is preliminary data.</text>
</comment>
<sequence length="367" mass="42553">MNPLPPNGAQTLQELRLRLIVLDQLLGSVPLQQQQQELDFGTLLSEDFIASISDEVATQGLYKIVKTVPRFDLIPAVLVNVCRYKTRDPTCSEVLALLPRLDKFLELSLYEKINAITSLVPPFRLLDLPTELRLYLYTYILPRQPYLTLLNIEPRRHAIPRFDLAALRTCQQIHDELIDHFYKDQVLVMNVYDLEESSWAFVVTSPRDRLIALNMRRETRSCFKRLEIRMLDIGDPRTDRKGSYWEAMETDVWDSDPYFTETLQAFPNLETATVSFEILENNLRYWGGWFLSLGRSARFMYESVPKHIQLRWDFRPTSDPSLQELAEEKEAIMWNLKEVVAEEEAKRGGTVQLGKSVVNEPIAPATE</sequence>